<dbReference type="RefSeq" id="WP_281093944.1">
    <property type="nucleotide sequence ID" value="NZ_JARYZI010000004.1"/>
</dbReference>
<keyword evidence="3 4" id="KW-0456">Lyase</keyword>
<dbReference type="PANTHER" id="PTHR30411">
    <property type="entry name" value="CYTOPLASMIC PROTEIN"/>
    <property type="match status" value="1"/>
</dbReference>
<reference evidence="6 7" key="1">
    <citation type="submission" date="2023-04" db="EMBL/GenBank/DDBJ databases">
        <title>Fusibacter bizertensis strain WBS, isolated from littoral bottom sediments of the Arctic seas - biochemical and genomic analysis.</title>
        <authorList>
            <person name="Brioukhanov A.L."/>
        </authorList>
    </citation>
    <scope>NUCLEOTIDE SEQUENCE [LARGE SCALE GENOMIC DNA]</scope>
    <source>
        <strain evidence="6 7">WBS</strain>
    </source>
</reference>
<comment type="similarity">
    <text evidence="1 4">Belongs to the prolyl-tRNA editing family. YbaK/EbsC subfamily.</text>
</comment>
<gene>
    <name evidence="6" type="primary">ybaK</name>
    <name evidence="6" type="ORF">QE109_08155</name>
</gene>
<organism evidence="6 7">
    <name type="scientific">Fusibacter bizertensis</name>
    <dbReference type="NCBI Taxonomy" id="1488331"/>
    <lineage>
        <taxon>Bacteria</taxon>
        <taxon>Bacillati</taxon>
        <taxon>Bacillota</taxon>
        <taxon>Clostridia</taxon>
        <taxon>Eubacteriales</taxon>
        <taxon>Eubacteriales Family XII. Incertae Sedis</taxon>
        <taxon>Fusibacter</taxon>
    </lineage>
</organism>
<dbReference type="InterPro" id="IPR004369">
    <property type="entry name" value="Prolyl-tRNA_editing_YbaK/EbsC"/>
</dbReference>
<proteinExistence type="inferred from homology"/>
<dbReference type="InterPro" id="IPR036754">
    <property type="entry name" value="YbaK/aa-tRNA-synt-asso_dom_sf"/>
</dbReference>
<evidence type="ECO:0000256" key="4">
    <source>
        <dbReference type="PIRNR" id="PIRNR006181"/>
    </source>
</evidence>
<dbReference type="NCBIfam" id="TIGR00011">
    <property type="entry name" value="YbaK_EbsC"/>
    <property type="match status" value="1"/>
</dbReference>
<accession>A0ABT6NCI6</accession>
<keyword evidence="2 4" id="KW-0648">Protein biosynthesis</keyword>
<dbReference type="PANTHER" id="PTHR30411:SF0">
    <property type="entry name" value="CYS-TRNA(PRO)_CYS-TRNA(CYS) DEACYLASE YBAK"/>
    <property type="match status" value="1"/>
</dbReference>
<evidence type="ECO:0000256" key="2">
    <source>
        <dbReference type="ARBA" id="ARBA00022917"/>
    </source>
</evidence>
<dbReference type="PIRSF" id="PIRSF006181">
    <property type="entry name" value="EbsC_YbaK"/>
    <property type="match status" value="1"/>
</dbReference>
<comment type="caution">
    <text evidence="6">The sequence shown here is derived from an EMBL/GenBank/DDBJ whole genome shotgun (WGS) entry which is preliminary data.</text>
</comment>
<evidence type="ECO:0000313" key="7">
    <source>
        <dbReference type="Proteomes" id="UP001158045"/>
    </source>
</evidence>
<evidence type="ECO:0000259" key="5">
    <source>
        <dbReference type="Pfam" id="PF04073"/>
    </source>
</evidence>
<sequence>MKKTNVERILDQQKLIYEVIHYEVSDGKIDGLSVAEKIGKPPEEVFKTLVTLGHSKSLYVFLIPVAENLDMKKAAKACGEKSIEMLAVKDIEKYTGYIRGGCSPIGMKKKYHTFIHQSIENVDYITVSAGKIGSQVRLNPEKLAQLTDAVFVDLIQKG</sequence>
<dbReference type="Proteomes" id="UP001158045">
    <property type="component" value="Unassembled WGS sequence"/>
</dbReference>
<evidence type="ECO:0000313" key="6">
    <source>
        <dbReference type="EMBL" id="MDH8678117.1"/>
    </source>
</evidence>
<dbReference type="SUPFAM" id="SSF55826">
    <property type="entry name" value="YbaK/ProRS associated domain"/>
    <property type="match status" value="1"/>
</dbReference>
<protein>
    <recommendedName>
        <fullName evidence="4">Cys-tRNA(Pro)/Cys-tRNA(Cys) deacylase</fullName>
        <ecNumber evidence="4">4.2.-.-</ecNumber>
    </recommendedName>
</protein>
<dbReference type="EC" id="4.2.-.-" evidence="4"/>
<dbReference type="Pfam" id="PF04073">
    <property type="entry name" value="tRNA_edit"/>
    <property type="match status" value="1"/>
</dbReference>
<feature type="domain" description="YbaK/aminoacyl-tRNA synthetase-associated" evidence="5">
    <location>
        <begin position="34"/>
        <end position="145"/>
    </location>
</feature>
<keyword evidence="7" id="KW-1185">Reference proteome</keyword>
<dbReference type="CDD" id="cd00002">
    <property type="entry name" value="YbaK_deacylase"/>
    <property type="match status" value="1"/>
</dbReference>
<dbReference type="EMBL" id="JARYZI010000004">
    <property type="protein sequence ID" value="MDH8678117.1"/>
    <property type="molecule type" value="Genomic_DNA"/>
</dbReference>
<name>A0ABT6NCI6_9FIRM</name>
<dbReference type="InterPro" id="IPR007214">
    <property type="entry name" value="YbaK/aa-tRNA-synth-assoc-dom"/>
</dbReference>
<evidence type="ECO:0000256" key="1">
    <source>
        <dbReference type="ARBA" id="ARBA00009798"/>
    </source>
</evidence>
<dbReference type="Gene3D" id="3.90.960.10">
    <property type="entry name" value="YbaK/aminoacyl-tRNA synthetase-associated domain"/>
    <property type="match status" value="1"/>
</dbReference>
<evidence type="ECO:0000256" key="3">
    <source>
        <dbReference type="ARBA" id="ARBA00023239"/>
    </source>
</evidence>